<protein>
    <recommendedName>
        <fullName evidence="4">Encoded protein</fullName>
    </recommendedName>
</protein>
<feature type="compositionally biased region" description="Basic and acidic residues" evidence="1">
    <location>
        <begin position="19"/>
        <end position="29"/>
    </location>
</feature>
<dbReference type="Proteomes" id="UP000815325">
    <property type="component" value="Unassembled WGS sequence"/>
</dbReference>
<feature type="compositionally biased region" description="Low complexity" evidence="1">
    <location>
        <begin position="135"/>
        <end position="148"/>
    </location>
</feature>
<gene>
    <name evidence="2" type="ORF">DUNSADRAFT_10648</name>
</gene>
<accession>A0ABQ7GEV0</accession>
<feature type="region of interest" description="Disordered" evidence="1">
    <location>
        <begin position="1"/>
        <end position="43"/>
    </location>
</feature>
<evidence type="ECO:0000313" key="2">
    <source>
        <dbReference type="EMBL" id="KAF5833129.1"/>
    </source>
</evidence>
<evidence type="ECO:0000313" key="3">
    <source>
        <dbReference type="Proteomes" id="UP000815325"/>
    </source>
</evidence>
<evidence type="ECO:0008006" key="4">
    <source>
        <dbReference type="Google" id="ProtNLM"/>
    </source>
</evidence>
<feature type="compositionally biased region" description="Polar residues" evidence="1">
    <location>
        <begin position="179"/>
        <end position="188"/>
    </location>
</feature>
<evidence type="ECO:0000256" key="1">
    <source>
        <dbReference type="SAM" id="MobiDB-lite"/>
    </source>
</evidence>
<sequence length="227" mass="22725">MAPSVPAHLNPRAANLPGGRDHRHGEGGKDAGTFEVQGSKPVTVSKAQAARDAIKASARAAILPAHSPLYVLDSASAGGPSAIATPSPPLAQPRSTSAPRRLGGASAHPAPFIPHINGARHARSSDQPARPPHLSINSASSGSSIGAATPALSNGISSSATGGSNHQALSAHSQHKVGDSQNNSSSSYKGGRAASPRSPTQLPLRFGVPALGAPTDNPIRCACDCGR</sequence>
<dbReference type="EMBL" id="MU069828">
    <property type="protein sequence ID" value="KAF5833129.1"/>
    <property type="molecule type" value="Genomic_DNA"/>
</dbReference>
<keyword evidence="3" id="KW-1185">Reference proteome</keyword>
<organism evidence="2 3">
    <name type="scientific">Dunaliella salina</name>
    <name type="common">Green alga</name>
    <name type="synonym">Protococcus salinus</name>
    <dbReference type="NCBI Taxonomy" id="3046"/>
    <lineage>
        <taxon>Eukaryota</taxon>
        <taxon>Viridiplantae</taxon>
        <taxon>Chlorophyta</taxon>
        <taxon>core chlorophytes</taxon>
        <taxon>Chlorophyceae</taxon>
        <taxon>CS clade</taxon>
        <taxon>Chlamydomonadales</taxon>
        <taxon>Dunaliellaceae</taxon>
        <taxon>Dunaliella</taxon>
    </lineage>
</organism>
<reference evidence="2" key="1">
    <citation type="submission" date="2017-08" db="EMBL/GenBank/DDBJ databases">
        <authorList>
            <person name="Polle J.E."/>
            <person name="Barry K."/>
            <person name="Cushman J."/>
            <person name="Schmutz J."/>
            <person name="Tran D."/>
            <person name="Hathwaick L.T."/>
            <person name="Yim W.C."/>
            <person name="Jenkins J."/>
            <person name="Mckie-Krisberg Z.M."/>
            <person name="Prochnik S."/>
            <person name="Lindquist E."/>
            <person name="Dockter R.B."/>
            <person name="Adam C."/>
            <person name="Molina H."/>
            <person name="Bunkerborg J."/>
            <person name="Jin E."/>
            <person name="Buchheim M."/>
            <person name="Magnuson J."/>
        </authorList>
    </citation>
    <scope>NUCLEOTIDE SEQUENCE</scope>
    <source>
        <strain evidence="2">CCAP 19/18</strain>
    </source>
</reference>
<feature type="compositionally biased region" description="Polar residues" evidence="1">
    <location>
        <begin position="151"/>
        <end position="172"/>
    </location>
</feature>
<proteinExistence type="predicted"/>
<name>A0ABQ7GEV0_DUNSA</name>
<feature type="region of interest" description="Disordered" evidence="1">
    <location>
        <begin position="82"/>
        <end position="211"/>
    </location>
</feature>
<comment type="caution">
    <text evidence="2">The sequence shown here is derived from an EMBL/GenBank/DDBJ whole genome shotgun (WGS) entry which is preliminary data.</text>
</comment>